<feature type="binding site" evidence="7 10">
    <location>
        <position position="55"/>
    </location>
    <ligand>
        <name>Mg(2+)</name>
        <dbReference type="ChEBI" id="CHEBI:18420"/>
    </ligand>
</feature>
<keyword evidence="11" id="KW-0489">Methyltransferase</keyword>
<dbReference type="EMBL" id="CP036281">
    <property type="protein sequence ID" value="QDU81718.1"/>
    <property type="molecule type" value="Genomic_DNA"/>
</dbReference>
<evidence type="ECO:0000313" key="12">
    <source>
        <dbReference type="Proteomes" id="UP000317178"/>
    </source>
</evidence>
<comment type="subcellular location">
    <subcellularLocation>
        <location evidence="7">Cytoplasm</location>
    </subcellularLocation>
</comment>
<dbReference type="KEGG" id="plon:Pla110_34630"/>
<dbReference type="InterPro" id="IPR015813">
    <property type="entry name" value="Pyrv/PenolPyrv_kinase-like_dom"/>
</dbReference>
<evidence type="ECO:0000256" key="2">
    <source>
        <dbReference type="ARBA" id="ARBA00008676"/>
    </source>
</evidence>
<dbReference type="NCBIfam" id="NF001452">
    <property type="entry name" value="PRK00311.1"/>
    <property type="match status" value="1"/>
</dbReference>
<dbReference type="GO" id="GO:0005737">
    <property type="term" value="C:cytoplasm"/>
    <property type="evidence" value="ECO:0007669"/>
    <property type="project" value="UniProtKB-SubCell"/>
</dbReference>
<dbReference type="GO" id="GO:0003864">
    <property type="term" value="F:3-methyl-2-oxobutanoate hydroxymethyltransferase activity"/>
    <property type="evidence" value="ECO:0007669"/>
    <property type="project" value="UniProtKB-UniRule"/>
</dbReference>
<evidence type="ECO:0000256" key="8">
    <source>
        <dbReference type="PIRSR" id="PIRSR000388-1"/>
    </source>
</evidence>
<name>A0A518CR80_9PLAN</name>
<feature type="binding site" evidence="7 10">
    <location>
        <position position="126"/>
    </location>
    <ligand>
        <name>Mg(2+)</name>
        <dbReference type="ChEBI" id="CHEBI:18420"/>
    </ligand>
</feature>
<sequence>MTSNPNAGSPRKKMTLPRFLAQKEKGKKITMVTAYDYLWAQLFDEAGVDSILVGDSLGMVVQGRQSTVPVTLDQIIYHGEMVVRAVKNALVIVDMPFMSYEVSPQEAIRNAGRILKETGATAVKLEGGESQAETIRALARSELAVMAHVGMKPQSHQLLGGMGRIQRNEAQLIADAKAAEEAGAFGIVLELIPADLAQKVTDAISIPTIGIGAGPHCDGQVLVSPDMLGLTPGFQPRFLKHFANLRDAAIDGTRSFIDEVESGQYPDASHSHE</sequence>
<dbReference type="InterPro" id="IPR003700">
    <property type="entry name" value="Pantoate_hydroxy_MeTrfase"/>
</dbReference>
<comment type="catalytic activity">
    <reaction evidence="7">
        <text>(6R)-5,10-methylene-5,6,7,8-tetrahydrofolate + 3-methyl-2-oxobutanoate + H2O = 2-dehydropantoate + (6S)-5,6,7,8-tetrahydrofolate</text>
        <dbReference type="Rhea" id="RHEA:11824"/>
        <dbReference type="ChEBI" id="CHEBI:11561"/>
        <dbReference type="ChEBI" id="CHEBI:11851"/>
        <dbReference type="ChEBI" id="CHEBI:15377"/>
        <dbReference type="ChEBI" id="CHEBI:15636"/>
        <dbReference type="ChEBI" id="CHEBI:57453"/>
        <dbReference type="EC" id="2.1.2.11"/>
    </reaction>
</comment>
<dbReference type="GO" id="GO:0032259">
    <property type="term" value="P:methylation"/>
    <property type="evidence" value="ECO:0007669"/>
    <property type="project" value="UniProtKB-KW"/>
</dbReference>
<dbReference type="PIRSF" id="PIRSF000388">
    <property type="entry name" value="Pantoate_hydroxy_MeTrfase"/>
    <property type="match status" value="1"/>
</dbReference>
<dbReference type="Gene3D" id="3.20.20.60">
    <property type="entry name" value="Phosphoenolpyruvate-binding domains"/>
    <property type="match status" value="1"/>
</dbReference>
<dbReference type="AlphaFoldDB" id="A0A518CR80"/>
<keyword evidence="7 10" id="KW-0479">Metal-binding</keyword>
<keyword evidence="12" id="KW-1185">Reference proteome</keyword>
<feature type="active site" description="Proton acceptor" evidence="7 8">
    <location>
        <position position="190"/>
    </location>
</feature>
<dbReference type="EC" id="2.1.2.11" evidence="7"/>
<evidence type="ECO:0000256" key="6">
    <source>
        <dbReference type="ARBA" id="ARBA00056497"/>
    </source>
</evidence>
<gene>
    <name evidence="7 11" type="primary">panB</name>
    <name evidence="11" type="ORF">Pla110_34630</name>
</gene>
<keyword evidence="5 7" id="KW-0808">Transferase</keyword>
<evidence type="ECO:0000256" key="9">
    <source>
        <dbReference type="PIRSR" id="PIRSR000388-2"/>
    </source>
</evidence>
<reference evidence="11 12" key="1">
    <citation type="submission" date="2019-02" db="EMBL/GenBank/DDBJ databases">
        <title>Deep-cultivation of Planctomycetes and their phenomic and genomic characterization uncovers novel biology.</title>
        <authorList>
            <person name="Wiegand S."/>
            <person name="Jogler M."/>
            <person name="Boedeker C."/>
            <person name="Pinto D."/>
            <person name="Vollmers J."/>
            <person name="Rivas-Marin E."/>
            <person name="Kohn T."/>
            <person name="Peeters S.H."/>
            <person name="Heuer A."/>
            <person name="Rast P."/>
            <person name="Oberbeckmann S."/>
            <person name="Bunk B."/>
            <person name="Jeske O."/>
            <person name="Meyerdierks A."/>
            <person name="Storesund J.E."/>
            <person name="Kallscheuer N."/>
            <person name="Luecker S."/>
            <person name="Lage O.M."/>
            <person name="Pohl T."/>
            <person name="Merkel B.J."/>
            <person name="Hornburger P."/>
            <person name="Mueller R.-W."/>
            <person name="Bruemmer F."/>
            <person name="Labrenz M."/>
            <person name="Spormann A.M."/>
            <person name="Op den Camp H."/>
            <person name="Overmann J."/>
            <person name="Amann R."/>
            <person name="Jetten M.S.M."/>
            <person name="Mascher T."/>
            <person name="Medema M.H."/>
            <person name="Devos D.P."/>
            <person name="Kaster A.-K."/>
            <person name="Ovreas L."/>
            <person name="Rohde M."/>
            <person name="Galperin M.Y."/>
            <person name="Jogler C."/>
        </authorList>
    </citation>
    <scope>NUCLEOTIDE SEQUENCE [LARGE SCALE GENOMIC DNA]</scope>
    <source>
        <strain evidence="11 12">Pla110</strain>
    </source>
</reference>
<keyword evidence="4 7" id="KW-0566">Pantothenate biosynthesis</keyword>
<dbReference type="RefSeq" id="WP_144997294.1">
    <property type="nucleotide sequence ID" value="NZ_CP036281.1"/>
</dbReference>
<evidence type="ECO:0000256" key="4">
    <source>
        <dbReference type="ARBA" id="ARBA00022655"/>
    </source>
</evidence>
<dbReference type="GO" id="GO:0015940">
    <property type="term" value="P:pantothenate biosynthetic process"/>
    <property type="evidence" value="ECO:0007669"/>
    <property type="project" value="UniProtKB-UniRule"/>
</dbReference>
<dbReference type="OrthoDB" id="9781789at2"/>
<proteinExistence type="inferred from homology"/>
<evidence type="ECO:0000256" key="10">
    <source>
        <dbReference type="PIRSR" id="PIRSR000388-3"/>
    </source>
</evidence>
<dbReference type="Proteomes" id="UP000317178">
    <property type="component" value="Chromosome"/>
</dbReference>
<evidence type="ECO:0000313" key="11">
    <source>
        <dbReference type="EMBL" id="QDU81718.1"/>
    </source>
</evidence>
<dbReference type="GO" id="GO:0008168">
    <property type="term" value="F:methyltransferase activity"/>
    <property type="evidence" value="ECO:0007669"/>
    <property type="project" value="UniProtKB-KW"/>
</dbReference>
<organism evidence="11 12">
    <name type="scientific">Polystyrenella longa</name>
    <dbReference type="NCBI Taxonomy" id="2528007"/>
    <lineage>
        <taxon>Bacteria</taxon>
        <taxon>Pseudomonadati</taxon>
        <taxon>Planctomycetota</taxon>
        <taxon>Planctomycetia</taxon>
        <taxon>Planctomycetales</taxon>
        <taxon>Planctomycetaceae</taxon>
        <taxon>Polystyrenella</taxon>
    </lineage>
</organism>
<feature type="binding site" evidence="7 9">
    <location>
        <begin position="55"/>
        <end position="56"/>
    </location>
    <ligand>
        <name>3-methyl-2-oxobutanoate</name>
        <dbReference type="ChEBI" id="CHEBI:11851"/>
    </ligand>
</feature>
<keyword evidence="7 10" id="KW-0460">Magnesium</keyword>
<dbReference type="GO" id="GO:0000287">
    <property type="term" value="F:magnesium ion binding"/>
    <property type="evidence" value="ECO:0007669"/>
    <property type="project" value="TreeGrafter"/>
</dbReference>
<dbReference type="NCBIfam" id="TIGR00222">
    <property type="entry name" value="panB"/>
    <property type="match status" value="1"/>
</dbReference>
<feature type="binding site" evidence="7 9">
    <location>
        <position position="124"/>
    </location>
    <ligand>
        <name>3-methyl-2-oxobutanoate</name>
        <dbReference type="ChEBI" id="CHEBI:11851"/>
    </ligand>
</feature>
<evidence type="ECO:0000256" key="5">
    <source>
        <dbReference type="ARBA" id="ARBA00022679"/>
    </source>
</evidence>
<dbReference type="InterPro" id="IPR040442">
    <property type="entry name" value="Pyrv_kinase-like_dom_sf"/>
</dbReference>
<evidence type="ECO:0000256" key="1">
    <source>
        <dbReference type="ARBA" id="ARBA00005033"/>
    </source>
</evidence>
<dbReference type="UniPathway" id="UPA00028">
    <property type="reaction ID" value="UER00003"/>
</dbReference>
<dbReference type="Pfam" id="PF02548">
    <property type="entry name" value="Pantoate_transf"/>
    <property type="match status" value="1"/>
</dbReference>
<comment type="cofactor">
    <cofactor evidence="7 10">
        <name>Mg(2+)</name>
        <dbReference type="ChEBI" id="CHEBI:18420"/>
    </cofactor>
    <text evidence="7 10">Binds 1 Mg(2+) ion per subunit.</text>
</comment>
<accession>A0A518CR80</accession>
<comment type="subunit">
    <text evidence="3 7">Homodecamer; pentamer of dimers.</text>
</comment>
<keyword evidence="7" id="KW-0963">Cytoplasm</keyword>
<comment type="function">
    <text evidence="6 7">Catalyzes the reversible reaction in which hydroxymethyl group from 5,10-methylenetetrahydrofolate is transferred onto alpha-ketoisovalerate to form ketopantoate.</text>
</comment>
<dbReference type="HAMAP" id="MF_00156">
    <property type="entry name" value="PanB"/>
    <property type="match status" value="1"/>
</dbReference>
<dbReference type="CDD" id="cd06557">
    <property type="entry name" value="KPHMT-like"/>
    <property type="match status" value="1"/>
</dbReference>
<feature type="binding site" evidence="7 9">
    <location>
        <position position="94"/>
    </location>
    <ligand>
        <name>3-methyl-2-oxobutanoate</name>
        <dbReference type="ChEBI" id="CHEBI:11851"/>
    </ligand>
</feature>
<comment type="pathway">
    <text evidence="1 7">Cofactor biosynthesis; (R)-pantothenate biosynthesis; (R)-pantoate from 3-methyl-2-oxobutanoate: step 1/2.</text>
</comment>
<dbReference type="PANTHER" id="PTHR20881">
    <property type="entry name" value="3-METHYL-2-OXOBUTANOATE HYDROXYMETHYLTRANSFERASE"/>
    <property type="match status" value="1"/>
</dbReference>
<comment type="similarity">
    <text evidence="2 7">Belongs to the PanB family.</text>
</comment>
<evidence type="ECO:0000256" key="7">
    <source>
        <dbReference type="HAMAP-Rule" id="MF_00156"/>
    </source>
</evidence>
<dbReference type="FunFam" id="3.20.20.60:FF:000003">
    <property type="entry name" value="3-methyl-2-oxobutanoate hydroxymethyltransferase"/>
    <property type="match status" value="1"/>
</dbReference>
<evidence type="ECO:0000256" key="3">
    <source>
        <dbReference type="ARBA" id="ARBA00011424"/>
    </source>
</evidence>
<dbReference type="SUPFAM" id="SSF51621">
    <property type="entry name" value="Phosphoenolpyruvate/pyruvate domain"/>
    <property type="match status" value="1"/>
</dbReference>
<feature type="binding site" evidence="7 10">
    <location>
        <position position="94"/>
    </location>
    <ligand>
        <name>Mg(2+)</name>
        <dbReference type="ChEBI" id="CHEBI:18420"/>
    </ligand>
</feature>
<dbReference type="PANTHER" id="PTHR20881:SF0">
    <property type="entry name" value="3-METHYL-2-OXOBUTANOATE HYDROXYMETHYLTRANSFERASE"/>
    <property type="match status" value="1"/>
</dbReference>
<protein>
    <recommendedName>
        <fullName evidence="7">3-methyl-2-oxobutanoate hydroxymethyltransferase</fullName>
        <ecNumber evidence="7">2.1.2.11</ecNumber>
    </recommendedName>
    <alternativeName>
        <fullName evidence="7">Ketopantoate hydroxymethyltransferase</fullName>
        <shortName evidence="7">KPHMT</shortName>
    </alternativeName>
</protein>